<proteinExistence type="predicted"/>
<feature type="compositionally biased region" description="Basic and acidic residues" evidence="1">
    <location>
        <begin position="26"/>
        <end position="43"/>
    </location>
</feature>
<evidence type="ECO:0000313" key="2">
    <source>
        <dbReference type="Proteomes" id="UP000887578"/>
    </source>
</evidence>
<dbReference type="Proteomes" id="UP000887578">
    <property type="component" value="Unplaced"/>
</dbReference>
<evidence type="ECO:0000313" key="3">
    <source>
        <dbReference type="WBParaSite" id="PDA_v2.g8462.t1"/>
    </source>
</evidence>
<name>A0A914QW38_9BILA</name>
<dbReference type="AlphaFoldDB" id="A0A914QW38"/>
<organism evidence="2 3">
    <name type="scientific">Panagrolaimus davidi</name>
    <dbReference type="NCBI Taxonomy" id="227884"/>
    <lineage>
        <taxon>Eukaryota</taxon>
        <taxon>Metazoa</taxon>
        <taxon>Ecdysozoa</taxon>
        <taxon>Nematoda</taxon>
        <taxon>Chromadorea</taxon>
        <taxon>Rhabditida</taxon>
        <taxon>Tylenchina</taxon>
        <taxon>Panagrolaimomorpha</taxon>
        <taxon>Panagrolaimoidea</taxon>
        <taxon>Panagrolaimidae</taxon>
        <taxon>Panagrolaimus</taxon>
    </lineage>
</organism>
<sequence length="148" mass="16635">MLRDSDAESKATKIEMRAMLSENIDRNEKFKGFDHSTSHKEYSTAKSVIGSKKSKTEKPLTAESKNTAKCSQKQSVPSPPSHENVETLEQISSATRMALNDLQDKLVIASKISIVPERFKTEQLDWDRKVLLSSGAFGNVYKVRINFL</sequence>
<keyword evidence="2" id="KW-1185">Reference proteome</keyword>
<protein>
    <submittedName>
        <fullName evidence="3">Uncharacterized protein</fullName>
    </submittedName>
</protein>
<reference evidence="3" key="1">
    <citation type="submission" date="2022-11" db="UniProtKB">
        <authorList>
            <consortium name="WormBaseParasite"/>
        </authorList>
    </citation>
    <scope>IDENTIFICATION</scope>
</reference>
<feature type="region of interest" description="Disordered" evidence="1">
    <location>
        <begin position="26"/>
        <end position="87"/>
    </location>
</feature>
<evidence type="ECO:0000256" key="1">
    <source>
        <dbReference type="SAM" id="MobiDB-lite"/>
    </source>
</evidence>
<feature type="compositionally biased region" description="Polar residues" evidence="1">
    <location>
        <begin position="63"/>
        <end position="76"/>
    </location>
</feature>
<dbReference type="WBParaSite" id="PDA_v2.g8462.t1">
    <property type="protein sequence ID" value="PDA_v2.g8462.t1"/>
    <property type="gene ID" value="PDA_v2.g8462"/>
</dbReference>
<accession>A0A914QW38</accession>